<keyword evidence="2" id="KW-1185">Reference proteome</keyword>
<sequence length="931" mass="100530">MTYRVHSLAASLRFQPSSAGLSGPSPRAGFLHGRSWARYGLRALAVGTLWGLAQTASAKDLVAVDFEPPVIEMQSVCAPRLSDEQIEDRWKSWDRKTLAGRNAEEVRGDMRRLMEVDAAEWKPVYARVIALLPQIDPSFDADKQLFETIAMRVAAGEAAAVKSEGLVRKALDTPGAKLPHNQRRLGEYLVSGQGIDKDRMRGIGLLVEAARGGDAQALLTLADFQNRGVALPNWTVDPQMTIMLGFAAQVGAMNPTICDRVINIARAYNNGELVQPDYALAEKWYRFAADLGDGNAAYAVAEMHLRSEKIKKNNEVMLKYLHQAAKNGSPSVLIALGRLYEEGALIGQDLGKAEALYDQAAASGARGALVRQALFLEKRADVNPGYKPRFEAALTHLLARDDAPGWAYARAGQMALERKGRWAGQDEALAMWEKGVALGDAEAIRGRARVAMSLNDKMDTFYSGVDDLIFAVEQMGKTGAVRELVDAHLCLAPQGPLPEQADYWSSMADPAALGASETLTAVLGRVEEAQVPDLPREIARKVMAHAQDVLPASPQLADLATLATNPALSDAEQAYWTRVAGLLQVAAPQSVQDYVTLLQPRLLMQFAQLYPASADTPALLLALAQQGNGVAMEALMTADPAHYPDEASVLAAFDDVIRDRGDFDASLLALAHAAPEDQALWLRHAKSEMACIFPQARELAMVAGRVHNTAALKHWIAVSEALARHEKPWARTQIADLYAIFKDQLGEDAALTAQQMYLAAYEAGDRTAIMRLLPKVEKPGKPGFDPARAAELYVALAQRSDGAGLSDVVARINGAEPAVKRAIGDRIDPRALYLRAAEAGDTFAMYQYAALTRDKARTPADIADAELWLGRAAEGGNVDAMIDQARSLAFGITGTPDPDAARGWLVKAAALGNEEASGLLNSMQLGKVPMQ</sequence>
<dbReference type="InterPro" id="IPR052748">
    <property type="entry name" value="ISR_Activator"/>
</dbReference>
<evidence type="ECO:0008006" key="3">
    <source>
        <dbReference type="Google" id="ProtNLM"/>
    </source>
</evidence>
<dbReference type="EMBL" id="CP135443">
    <property type="protein sequence ID" value="WRY33555.1"/>
    <property type="molecule type" value="Genomic_DNA"/>
</dbReference>
<dbReference type="InterPro" id="IPR006597">
    <property type="entry name" value="Sel1-like"/>
</dbReference>
<dbReference type="SUPFAM" id="SSF81901">
    <property type="entry name" value="HCP-like"/>
    <property type="match status" value="2"/>
</dbReference>
<gene>
    <name evidence="1" type="ORF">RPE78_12865</name>
</gene>
<organism evidence="1 2">
    <name type="scientific">Thioclava litoralis</name>
    <dbReference type="NCBI Taxonomy" id="3076557"/>
    <lineage>
        <taxon>Bacteria</taxon>
        <taxon>Pseudomonadati</taxon>
        <taxon>Pseudomonadota</taxon>
        <taxon>Alphaproteobacteria</taxon>
        <taxon>Rhodobacterales</taxon>
        <taxon>Paracoccaceae</taxon>
        <taxon>Thioclava</taxon>
    </lineage>
</organism>
<evidence type="ECO:0000313" key="1">
    <source>
        <dbReference type="EMBL" id="WRY33555.1"/>
    </source>
</evidence>
<dbReference type="Pfam" id="PF08238">
    <property type="entry name" value="Sel1"/>
    <property type="match status" value="6"/>
</dbReference>
<dbReference type="Proteomes" id="UP001623290">
    <property type="component" value="Chromosome"/>
</dbReference>
<dbReference type="PANTHER" id="PTHR45011">
    <property type="entry name" value="DAP3-BINDING CELL DEATH ENHANCER 1"/>
    <property type="match status" value="1"/>
</dbReference>
<dbReference type="RefSeq" id="WP_406720778.1">
    <property type="nucleotide sequence ID" value="NZ_CP135443.1"/>
</dbReference>
<reference evidence="1 2" key="1">
    <citation type="submission" date="2023-09" db="EMBL/GenBank/DDBJ databases">
        <title>Thioclava shenzhenensis sp. nov., a multidrug resistant bacteria-antagonizing species isolated from coastal seawater.</title>
        <authorList>
            <person name="Long M."/>
        </authorList>
    </citation>
    <scope>NUCLEOTIDE SEQUENCE [LARGE SCALE GENOMIC DNA]</scope>
    <source>
        <strain evidence="1 2">FTW29</strain>
    </source>
</reference>
<dbReference type="SMART" id="SM00671">
    <property type="entry name" value="SEL1"/>
    <property type="match status" value="6"/>
</dbReference>
<name>A0ABZ1E0D2_9RHOB</name>
<dbReference type="PANTHER" id="PTHR45011:SF1">
    <property type="entry name" value="DAP3-BINDING CELL DEATH ENHANCER 1"/>
    <property type="match status" value="1"/>
</dbReference>
<protein>
    <recommendedName>
        <fullName evidence="3">TPR repeat</fullName>
    </recommendedName>
</protein>
<accession>A0ABZ1E0D2</accession>
<dbReference type="InterPro" id="IPR011990">
    <property type="entry name" value="TPR-like_helical_dom_sf"/>
</dbReference>
<dbReference type="Gene3D" id="1.25.40.10">
    <property type="entry name" value="Tetratricopeptide repeat domain"/>
    <property type="match status" value="2"/>
</dbReference>
<evidence type="ECO:0000313" key="2">
    <source>
        <dbReference type="Proteomes" id="UP001623290"/>
    </source>
</evidence>
<proteinExistence type="predicted"/>